<evidence type="ECO:0000313" key="2">
    <source>
        <dbReference type="Proteomes" id="UP000063063"/>
    </source>
</evidence>
<dbReference type="Gene3D" id="3.30.1460.10">
    <property type="match status" value="1"/>
</dbReference>
<organism evidence="1 2">
    <name type="scientific">Leishmania panamensis</name>
    <dbReference type="NCBI Taxonomy" id="5679"/>
    <lineage>
        <taxon>Eukaryota</taxon>
        <taxon>Discoba</taxon>
        <taxon>Euglenozoa</taxon>
        <taxon>Kinetoplastea</taxon>
        <taxon>Metakinetoplastina</taxon>
        <taxon>Trypanosomatida</taxon>
        <taxon>Trypanosomatidae</taxon>
        <taxon>Leishmaniinae</taxon>
        <taxon>Leishmania</taxon>
        <taxon>Leishmania guyanensis species complex</taxon>
    </lineage>
</organism>
<protein>
    <submittedName>
        <fullName evidence="1">Chaperone protein, putative</fullName>
    </submittedName>
</protein>
<dbReference type="CDD" id="cd16364">
    <property type="entry name" value="T3SC_I-like"/>
    <property type="match status" value="1"/>
</dbReference>
<dbReference type="SUPFAM" id="SSF69635">
    <property type="entry name" value="Type III secretory system chaperone-like"/>
    <property type="match status" value="1"/>
</dbReference>
<dbReference type="Proteomes" id="UP000063063">
    <property type="component" value="Chromosome 20"/>
</dbReference>
<dbReference type="SUPFAM" id="SSF54236">
    <property type="entry name" value="Ubiquitin-like"/>
    <property type="match status" value="1"/>
</dbReference>
<dbReference type="EMBL" id="CP009389">
    <property type="protein sequence ID" value="AIN97783.2"/>
    <property type="molecule type" value="Genomic_DNA"/>
</dbReference>
<dbReference type="VEuPathDB" id="TriTrypDB:LPMP_202870"/>
<dbReference type="AlphaFoldDB" id="A0A088RPA9"/>
<keyword evidence="2" id="KW-1185">Reference proteome</keyword>
<name>A0A088RPA9_LEIPA</name>
<dbReference type="VEuPathDB" id="TriTrypDB:LPAL13_200034000"/>
<reference evidence="1 2" key="1">
    <citation type="journal article" date="2015" name="Sci. Rep.">
        <title>The genome of Leishmania panamensis: insights into genomics of the L. (Viannia) subgenus.</title>
        <authorList>
            <person name="Llanes A."/>
            <person name="Restrepo C.M."/>
            <person name="Vecchio G.D."/>
            <person name="Anguizola F.J."/>
            <person name="Lleonart R."/>
        </authorList>
    </citation>
    <scope>NUCLEOTIDE SEQUENCE [LARGE SCALE GENOMIC DNA]</scope>
    <source>
        <strain evidence="1 2">MHOM/PA/94/PSC-1</strain>
    </source>
</reference>
<dbReference type="KEGG" id="lpan:LPMP_202870"/>
<dbReference type="GO" id="GO:0030254">
    <property type="term" value="P:protein secretion by the type III secretion system"/>
    <property type="evidence" value="ECO:0007669"/>
    <property type="project" value="InterPro"/>
</dbReference>
<dbReference type="InterPro" id="IPR029071">
    <property type="entry name" value="Ubiquitin-like_domsf"/>
</dbReference>
<dbReference type="RefSeq" id="XP_010698490.1">
    <property type="nucleotide sequence ID" value="XM_010700188.1"/>
</dbReference>
<dbReference type="OrthoDB" id="273187at2759"/>
<dbReference type="Pfam" id="PF05932">
    <property type="entry name" value="CesT"/>
    <property type="match status" value="1"/>
</dbReference>
<evidence type="ECO:0000313" key="1">
    <source>
        <dbReference type="EMBL" id="AIN97783.2"/>
    </source>
</evidence>
<dbReference type="InterPro" id="IPR010261">
    <property type="entry name" value="Tir_chaperone"/>
</dbReference>
<gene>
    <name evidence="1" type="ORF">LPMP_202870</name>
</gene>
<sequence>MELSSETAPPTTSVYVLSDIDGYKYKLVMQGDVELLSVRKVKRYLQRAAGIHPAQQLLSFNSVELNDTMSGKDAGFFDGAILRLQQVSPSSAGRATCTSASGASPRLSAHKGPGSASSNTVSFRTQDNDSRTSPRKGDFAVDGTSALISAPAVRATIHTQQVVSSTPRALPPPLRCLSPNQSTGFAEREAHDAASCAKWDTVADIVYPSPAERRSACSATVGTLPTTSWGTSSAVNANCDGAHAYCQELEGKVAALSIDNVRLREQLQVAARQAAESCTDWKYEEEVKQLKATVAMAQQGARDAERAAAHRWRVKEEELVKELDLLREERRRFQEESTTQEAKLQGLMHSMEGEIRGLKYELHDKDEALQTARLSLAELQRQTSSWPDVARCGSDSVSGSRIDHPFAPAASPHARIPLHQRQHGGSSSVDGLAEAALECLAQTFESAAPLKLDPDNDTCVIPVANGLNVLVTLDRETERLFLYVPLLNRLPSSLVQRMQLYEMLLEGALLGKDMAGGGVGVSLEANLVLMSVSANLRHSAASALAVTATPFVEAAQALTTRIDALLSTRRVF</sequence>
<dbReference type="InterPro" id="IPR000626">
    <property type="entry name" value="Ubiquitin-like_dom"/>
</dbReference>
<proteinExistence type="predicted"/>
<accession>A0A088RPA9</accession>
<dbReference type="eggNOG" id="ENOG502RYTH">
    <property type="taxonomic scope" value="Eukaryota"/>
</dbReference>
<dbReference type="GeneID" id="22574497"/>
<dbReference type="PROSITE" id="PS50053">
    <property type="entry name" value="UBIQUITIN_2"/>
    <property type="match status" value="1"/>
</dbReference>